<evidence type="ECO:0000256" key="5">
    <source>
        <dbReference type="ARBA" id="ARBA00022982"/>
    </source>
</evidence>
<dbReference type="InterPro" id="IPR017900">
    <property type="entry name" value="4Fe4S_Fe_S_CS"/>
</dbReference>
<keyword evidence="7 8" id="KW-0411">Iron-sulfur</keyword>
<dbReference type="Pfam" id="PF10531">
    <property type="entry name" value="SLBB"/>
    <property type="match status" value="1"/>
</dbReference>
<dbReference type="InterPro" id="IPR019554">
    <property type="entry name" value="Soluble_ligand-bd"/>
</dbReference>
<keyword evidence="4 8" id="KW-0677">Repeat</keyword>
<feature type="compositionally biased region" description="Polar residues" evidence="9">
    <location>
        <begin position="537"/>
        <end position="550"/>
    </location>
</feature>
<feature type="binding site" evidence="8">
    <location>
        <position position="423"/>
    </location>
    <ligand>
        <name>[4Fe-4S] cluster</name>
        <dbReference type="ChEBI" id="CHEBI:49883"/>
        <label>1</label>
    </ligand>
</feature>
<keyword evidence="8" id="KW-0472">Membrane</keyword>
<dbReference type="GO" id="GO:0009055">
    <property type="term" value="F:electron transfer activity"/>
    <property type="evidence" value="ECO:0007669"/>
    <property type="project" value="InterPro"/>
</dbReference>
<feature type="binding site" evidence="8">
    <location>
        <position position="419"/>
    </location>
    <ligand>
        <name>[4Fe-4S] cluster</name>
        <dbReference type="ChEBI" id="CHEBI:49883"/>
        <label>2</label>
    </ligand>
</feature>
<name>A0A1G7QQ74_9GAMM</name>
<feature type="binding site" evidence="8">
    <location>
        <position position="380"/>
    </location>
    <ligand>
        <name>[4Fe-4S] cluster</name>
        <dbReference type="ChEBI" id="CHEBI:49883"/>
        <label>1</label>
    </ligand>
</feature>
<feature type="compositionally biased region" description="Low complexity" evidence="9">
    <location>
        <begin position="478"/>
        <end position="501"/>
    </location>
</feature>
<dbReference type="SUPFAM" id="SSF142019">
    <property type="entry name" value="Nqo1 FMN-binding domain-like"/>
    <property type="match status" value="1"/>
</dbReference>
<evidence type="ECO:0000256" key="7">
    <source>
        <dbReference type="ARBA" id="ARBA00023014"/>
    </source>
</evidence>
<evidence type="ECO:0000313" key="11">
    <source>
        <dbReference type="EMBL" id="SDG00633.1"/>
    </source>
</evidence>
<dbReference type="NCBIfam" id="TIGR01945">
    <property type="entry name" value="rnfC"/>
    <property type="match status" value="1"/>
</dbReference>
<protein>
    <recommendedName>
        <fullName evidence="8">Ion-translocating oxidoreductase complex subunit C</fullName>
        <ecNumber evidence="8">7.-.-.-</ecNumber>
    </recommendedName>
    <alternativeName>
        <fullName evidence="8">Rnf electron transport complex subunit C</fullName>
    </alternativeName>
</protein>
<evidence type="ECO:0000256" key="4">
    <source>
        <dbReference type="ARBA" id="ARBA00022737"/>
    </source>
</evidence>
<dbReference type="InterPro" id="IPR010208">
    <property type="entry name" value="Ion_transpt_RnfC/RsxC"/>
</dbReference>
<comment type="function">
    <text evidence="8">Part of a membrane-bound complex that couples electron transfer with translocation of ions across the membrane.</text>
</comment>
<dbReference type="OrthoDB" id="9767754at2"/>
<dbReference type="EMBL" id="FNCI01000003">
    <property type="protein sequence ID" value="SDG00633.1"/>
    <property type="molecule type" value="Genomic_DNA"/>
</dbReference>
<keyword evidence="12" id="KW-1185">Reference proteome</keyword>
<dbReference type="InterPro" id="IPR026902">
    <property type="entry name" value="RnfC_N"/>
</dbReference>
<comment type="subunit">
    <text evidence="8">The complex is composed of six subunits: RnfA, RnfB, RnfC, RnfD, RnfE and RnfG.</text>
</comment>
<dbReference type="InterPro" id="IPR037225">
    <property type="entry name" value="Nuo51_FMN-bd_sf"/>
</dbReference>
<feature type="compositionally biased region" description="Low complexity" evidence="9">
    <location>
        <begin position="577"/>
        <end position="588"/>
    </location>
</feature>
<evidence type="ECO:0000256" key="6">
    <source>
        <dbReference type="ARBA" id="ARBA00023004"/>
    </source>
</evidence>
<feature type="region of interest" description="Disordered" evidence="9">
    <location>
        <begin position="577"/>
        <end position="604"/>
    </location>
</feature>
<comment type="similarity">
    <text evidence="8">Belongs to the 4Fe4S bacterial-type ferredoxin family. RnfC subfamily.</text>
</comment>
<feature type="domain" description="4Fe-4S ferredoxin-type" evidence="10">
    <location>
        <begin position="365"/>
        <end position="394"/>
    </location>
</feature>
<sequence>MARAFDFPGGIHPPARKAASTQHRIATAALPRRVILPLGQHAGQPAEPCVEVGQRVDTGTRVAKAQGLISADVHASITGEVVAIGSYPVPHPAGREETCIVIEGDGIRDDWALLPSLDWRRADHATLHARLDASGVVGLGGAGFPTQVKARVRERNAIDTLIVNAAECEPYISADDMALREHAADVLEGARLIAKLSGAQRIIIGIEDDKPEAIRALERGIAAGQAHPLPISLKPFPARYPSGGEKQLIKRLLDREVPSRGLPADIGVLCHNPGTLLAALQAVRDGRPLVSRVITLTGEALARPGNVEARLGTPMNELLATAGLDDDRLARLIMGGPMMGMELSRLDLPVVKSSNCLIAATLDELPPPPAEQPCIRCGACEDACPAGLLPQQLYWFARSREHEKAELFNLFDCIECGACSYVCPSHIPLVDYYRAAKSEIRANAFEARKAEHAKHRFEFRQARIEREAAEKEARRQARAQAAKRPTSMAANSTTSAAESTAQPQPATADADLKSLRIAQAAAKAAVRKAEKVLARVSQSTSHKGQPQGQSDGEIEDLEVQLATARENLAAIEARLAAAKDAAAGTTQAPTPPSRSADTDQERTP</sequence>
<evidence type="ECO:0000256" key="8">
    <source>
        <dbReference type="HAMAP-Rule" id="MF_00461"/>
    </source>
</evidence>
<dbReference type="RefSeq" id="WP_092524323.1">
    <property type="nucleotide sequence ID" value="NZ_FNCI01000003.1"/>
</dbReference>
<dbReference type="GO" id="GO:0046872">
    <property type="term" value="F:metal ion binding"/>
    <property type="evidence" value="ECO:0007669"/>
    <property type="project" value="UniProtKB-KW"/>
</dbReference>
<dbReference type="GO" id="GO:0051539">
    <property type="term" value="F:4 iron, 4 sulfur cluster binding"/>
    <property type="evidence" value="ECO:0007669"/>
    <property type="project" value="UniProtKB-KW"/>
</dbReference>
<dbReference type="STRING" id="284577.SAMN05216571_103384"/>
<dbReference type="InterPro" id="IPR011538">
    <property type="entry name" value="Nuo51_FMN-bd"/>
</dbReference>
<keyword evidence="1 8" id="KW-0813">Transport</keyword>
<dbReference type="InterPro" id="IPR017896">
    <property type="entry name" value="4Fe4S_Fe-S-bd"/>
</dbReference>
<dbReference type="HAMAP" id="MF_00461">
    <property type="entry name" value="RsxC_RnfC"/>
    <property type="match status" value="1"/>
</dbReference>
<reference evidence="11 12" key="1">
    <citation type="submission" date="2016-10" db="EMBL/GenBank/DDBJ databases">
        <authorList>
            <person name="de Groot N.N."/>
        </authorList>
    </citation>
    <scope>NUCLEOTIDE SEQUENCE [LARGE SCALE GENOMIC DNA]</scope>
    <source>
        <strain evidence="11 12">BH539</strain>
    </source>
</reference>
<dbReference type="Pfam" id="PF13375">
    <property type="entry name" value="RnfC_N"/>
    <property type="match status" value="1"/>
</dbReference>
<dbReference type="PROSITE" id="PS00198">
    <property type="entry name" value="4FE4S_FER_1"/>
    <property type="match status" value="1"/>
</dbReference>
<keyword evidence="8" id="KW-1278">Translocase</keyword>
<evidence type="ECO:0000256" key="9">
    <source>
        <dbReference type="SAM" id="MobiDB-lite"/>
    </source>
</evidence>
<dbReference type="SUPFAM" id="SSF46548">
    <property type="entry name" value="alpha-helical ferredoxin"/>
    <property type="match status" value="1"/>
</dbReference>
<feature type="binding site" evidence="8">
    <location>
        <position position="413"/>
    </location>
    <ligand>
        <name>[4Fe-4S] cluster</name>
        <dbReference type="ChEBI" id="CHEBI:49883"/>
        <label>2</label>
    </ligand>
</feature>
<comment type="subcellular location">
    <subcellularLocation>
        <location evidence="8">Cell inner membrane</location>
        <topology evidence="8">Peripheral membrane protein</topology>
    </subcellularLocation>
</comment>
<feature type="region of interest" description="Disordered" evidence="9">
    <location>
        <begin position="468"/>
        <end position="508"/>
    </location>
</feature>
<comment type="cofactor">
    <cofactor evidence="8">
        <name>[4Fe-4S] cluster</name>
        <dbReference type="ChEBI" id="CHEBI:49883"/>
    </cofactor>
    <text evidence="8">Binds 2 [4Fe-4S] clusters per subunit.</text>
</comment>
<evidence type="ECO:0000313" key="12">
    <source>
        <dbReference type="Proteomes" id="UP000198641"/>
    </source>
</evidence>
<keyword evidence="5 8" id="KW-0249">Electron transport</keyword>
<dbReference type="AlphaFoldDB" id="A0A1G7QQ74"/>
<dbReference type="PANTHER" id="PTHR43034:SF2">
    <property type="entry name" value="ION-TRANSLOCATING OXIDOREDUCTASE COMPLEX SUBUNIT C"/>
    <property type="match status" value="1"/>
</dbReference>
<dbReference type="EC" id="7.-.-.-" evidence="8"/>
<proteinExistence type="inferred from homology"/>
<dbReference type="Pfam" id="PF01512">
    <property type="entry name" value="Complex1_51K"/>
    <property type="match status" value="1"/>
</dbReference>
<keyword evidence="3 8" id="KW-0479">Metal-binding</keyword>
<keyword evidence="2 8" id="KW-0004">4Fe-4S</keyword>
<keyword evidence="8" id="KW-0997">Cell inner membrane</keyword>
<keyword evidence="6 8" id="KW-0408">Iron</keyword>
<dbReference type="GO" id="GO:0005886">
    <property type="term" value="C:plasma membrane"/>
    <property type="evidence" value="ECO:0007669"/>
    <property type="project" value="UniProtKB-SubCell"/>
</dbReference>
<dbReference type="PANTHER" id="PTHR43034">
    <property type="entry name" value="ION-TRANSLOCATING OXIDOREDUCTASE COMPLEX SUBUNIT C"/>
    <property type="match status" value="1"/>
</dbReference>
<gene>
    <name evidence="8" type="primary">rnfC</name>
    <name evidence="11" type="ORF">SAMN05216571_103384</name>
</gene>
<feature type="binding site" evidence="8">
    <location>
        <position position="374"/>
    </location>
    <ligand>
        <name>[4Fe-4S] cluster</name>
        <dbReference type="ChEBI" id="CHEBI:49883"/>
        <label>1</label>
    </ligand>
</feature>
<evidence type="ECO:0000256" key="2">
    <source>
        <dbReference type="ARBA" id="ARBA00022485"/>
    </source>
</evidence>
<feature type="domain" description="4Fe-4S ferredoxin-type" evidence="10">
    <location>
        <begin position="404"/>
        <end position="433"/>
    </location>
</feature>
<dbReference type="NCBIfam" id="NF003454">
    <property type="entry name" value="PRK05035.1"/>
    <property type="match status" value="1"/>
</dbReference>
<evidence type="ECO:0000259" key="10">
    <source>
        <dbReference type="PROSITE" id="PS51379"/>
    </source>
</evidence>
<feature type="region of interest" description="Disordered" evidence="9">
    <location>
        <begin position="536"/>
        <end position="557"/>
    </location>
</feature>
<organism evidence="11 12">
    <name type="scientific">Onishia taeanensis</name>
    <dbReference type="NCBI Taxonomy" id="284577"/>
    <lineage>
        <taxon>Bacteria</taxon>
        <taxon>Pseudomonadati</taxon>
        <taxon>Pseudomonadota</taxon>
        <taxon>Gammaproteobacteria</taxon>
        <taxon>Oceanospirillales</taxon>
        <taxon>Halomonadaceae</taxon>
        <taxon>Onishia</taxon>
    </lineage>
</organism>
<dbReference type="GO" id="GO:0022900">
    <property type="term" value="P:electron transport chain"/>
    <property type="evidence" value="ECO:0007669"/>
    <property type="project" value="UniProtKB-UniRule"/>
</dbReference>
<accession>A0A1G7QQ74</accession>
<feature type="binding site" evidence="8">
    <location>
        <position position="416"/>
    </location>
    <ligand>
        <name>[4Fe-4S] cluster</name>
        <dbReference type="ChEBI" id="CHEBI:49883"/>
        <label>2</label>
    </ligand>
</feature>
<dbReference type="Proteomes" id="UP000198641">
    <property type="component" value="Unassembled WGS sequence"/>
</dbReference>
<dbReference type="Gene3D" id="3.40.50.11540">
    <property type="entry name" value="NADH-ubiquinone oxidoreductase 51kDa subunit"/>
    <property type="match status" value="1"/>
</dbReference>
<evidence type="ECO:0000256" key="1">
    <source>
        <dbReference type="ARBA" id="ARBA00022448"/>
    </source>
</evidence>
<keyword evidence="8" id="KW-1003">Cell membrane</keyword>
<dbReference type="Pfam" id="PF12838">
    <property type="entry name" value="Fer4_7"/>
    <property type="match status" value="1"/>
</dbReference>
<feature type="binding site" evidence="8">
    <location>
        <position position="377"/>
    </location>
    <ligand>
        <name>[4Fe-4S] cluster</name>
        <dbReference type="ChEBI" id="CHEBI:49883"/>
        <label>1</label>
    </ligand>
</feature>
<dbReference type="Gene3D" id="3.30.70.20">
    <property type="match status" value="1"/>
</dbReference>
<feature type="binding site" evidence="8">
    <location>
        <position position="384"/>
    </location>
    <ligand>
        <name>[4Fe-4S] cluster</name>
        <dbReference type="ChEBI" id="CHEBI:49883"/>
        <label>2</label>
    </ligand>
</feature>
<dbReference type="PROSITE" id="PS51379">
    <property type="entry name" value="4FE4S_FER_2"/>
    <property type="match status" value="2"/>
</dbReference>
<evidence type="ECO:0000256" key="3">
    <source>
        <dbReference type="ARBA" id="ARBA00022723"/>
    </source>
</evidence>